<reference evidence="3 4" key="1">
    <citation type="submission" date="2013-11" db="EMBL/GenBank/DDBJ databases">
        <title>Genome sequencing of Stegodyphus mimosarum.</title>
        <authorList>
            <person name="Bechsgaard J."/>
        </authorList>
    </citation>
    <scope>NUCLEOTIDE SEQUENCE [LARGE SCALE GENOMIC DNA]</scope>
</reference>
<organism evidence="3 4">
    <name type="scientific">Stegodyphus mimosarum</name>
    <name type="common">African social velvet spider</name>
    <dbReference type="NCBI Taxonomy" id="407821"/>
    <lineage>
        <taxon>Eukaryota</taxon>
        <taxon>Metazoa</taxon>
        <taxon>Ecdysozoa</taxon>
        <taxon>Arthropoda</taxon>
        <taxon>Chelicerata</taxon>
        <taxon>Arachnida</taxon>
        <taxon>Araneae</taxon>
        <taxon>Araneomorphae</taxon>
        <taxon>Entelegynae</taxon>
        <taxon>Eresoidea</taxon>
        <taxon>Eresidae</taxon>
        <taxon>Stegodyphus</taxon>
    </lineage>
</organism>
<protein>
    <submittedName>
        <fullName evidence="3">Tetratricopeptide repeat protein 27</fullName>
    </submittedName>
</protein>
<dbReference type="AlphaFoldDB" id="A0A087TWI6"/>
<evidence type="ECO:0000256" key="2">
    <source>
        <dbReference type="ARBA" id="ARBA00022803"/>
    </source>
</evidence>
<evidence type="ECO:0000313" key="4">
    <source>
        <dbReference type="Proteomes" id="UP000054359"/>
    </source>
</evidence>
<gene>
    <name evidence="3" type="ORF">X975_05844</name>
</gene>
<evidence type="ECO:0000256" key="1">
    <source>
        <dbReference type="ARBA" id="ARBA00022737"/>
    </source>
</evidence>
<name>A0A087TWI6_STEMI</name>
<keyword evidence="2" id="KW-0802">TPR repeat</keyword>
<dbReference type="PANTHER" id="PTHR16193:SF0">
    <property type="entry name" value="TETRATRICOPEPTIDE REPEAT PROTEIN 27"/>
    <property type="match status" value="1"/>
</dbReference>
<keyword evidence="1" id="KW-0677">Repeat</keyword>
<dbReference type="EMBL" id="KK117076">
    <property type="protein sequence ID" value="KFM69475.1"/>
    <property type="molecule type" value="Genomic_DNA"/>
</dbReference>
<dbReference type="InterPro" id="IPR044244">
    <property type="entry name" value="TTC27/Emw1"/>
</dbReference>
<keyword evidence="4" id="KW-1185">Reference proteome</keyword>
<dbReference type="OrthoDB" id="1936594at2759"/>
<dbReference type="Proteomes" id="UP000054359">
    <property type="component" value="Unassembled WGS sequence"/>
</dbReference>
<evidence type="ECO:0000313" key="3">
    <source>
        <dbReference type="EMBL" id="KFM69475.1"/>
    </source>
</evidence>
<feature type="non-terminal residue" evidence="3">
    <location>
        <position position="109"/>
    </location>
</feature>
<proteinExistence type="predicted"/>
<accession>A0A087TWI6</accession>
<dbReference type="PANTHER" id="PTHR16193">
    <property type="entry name" value="TETRATRICOPEPTIDE REPEAT PROTEIN 27"/>
    <property type="match status" value="1"/>
</dbReference>
<sequence length="109" mass="12683">MITSYIKEISEMDWLKCNDSIAKLMFYVESSQIHLHYHEVVVAKKFITEAQMLVGLDIELSGAYGKRTQFQKKAVPQLFVKLKRNKAKQESDIVLDSNFYCPFDLCLQD</sequence>